<dbReference type="OrthoDB" id="9787365at2"/>
<dbReference type="AlphaFoldDB" id="A0A2M9A3U7"/>
<protein>
    <recommendedName>
        <fullName evidence="8">Acetolactate synthase small subunit</fullName>
        <shortName evidence="8">AHAS</shortName>
        <shortName evidence="8">ALS</shortName>
        <ecNumber evidence="8">2.2.1.6</ecNumber>
    </recommendedName>
    <alternativeName>
        <fullName evidence="8">Acetohydroxy-acid synthase small subunit</fullName>
    </alternativeName>
</protein>
<dbReference type="RefSeq" id="WP_100424483.1">
    <property type="nucleotide sequence ID" value="NZ_JAQXKX010000015.1"/>
</dbReference>
<evidence type="ECO:0000256" key="7">
    <source>
        <dbReference type="ARBA" id="ARBA00048670"/>
    </source>
</evidence>
<dbReference type="InterPro" id="IPR045865">
    <property type="entry name" value="ACT-like_dom_sf"/>
</dbReference>
<dbReference type="UniPathway" id="UPA00047">
    <property type="reaction ID" value="UER00055"/>
</dbReference>
<name>A0A2M9A3U7_9BACT</name>
<dbReference type="GO" id="GO:0009099">
    <property type="term" value="P:L-valine biosynthetic process"/>
    <property type="evidence" value="ECO:0007669"/>
    <property type="project" value="UniProtKB-UniRule"/>
</dbReference>
<dbReference type="Gene3D" id="3.30.70.1150">
    <property type="entry name" value="ACT-like. Chain A, domain 2"/>
    <property type="match status" value="1"/>
</dbReference>
<dbReference type="Pfam" id="PF22629">
    <property type="entry name" value="ACT_AHAS_ss"/>
    <property type="match status" value="1"/>
</dbReference>
<keyword evidence="5 8" id="KW-0028">Amino-acid biosynthesis</keyword>
<dbReference type="InterPro" id="IPR004789">
    <property type="entry name" value="Acetalactate_synth_ssu"/>
</dbReference>
<dbReference type="InterPro" id="IPR027271">
    <property type="entry name" value="Acetolactate_synth/TF_NikR_C"/>
</dbReference>
<dbReference type="UniPathway" id="UPA00049">
    <property type="reaction ID" value="UER00059"/>
</dbReference>
<reference evidence="10 11" key="1">
    <citation type="submission" date="2017-11" db="EMBL/GenBank/DDBJ databases">
        <title>Animal gut microbial communities from fecal samples from Wisconsin, USA.</title>
        <authorList>
            <person name="Neumann A."/>
        </authorList>
    </citation>
    <scope>NUCLEOTIDE SEQUENCE [LARGE SCALE GENOMIC DNA]</scope>
    <source>
        <strain evidence="10 11">UWS3</strain>
    </source>
</reference>
<dbReference type="GO" id="GO:0009097">
    <property type="term" value="P:isoleucine biosynthetic process"/>
    <property type="evidence" value="ECO:0007669"/>
    <property type="project" value="UniProtKB-UniRule"/>
</dbReference>
<organism evidence="10 11">
    <name type="scientific">Hallerella succinigenes</name>
    <dbReference type="NCBI Taxonomy" id="1896222"/>
    <lineage>
        <taxon>Bacteria</taxon>
        <taxon>Pseudomonadati</taxon>
        <taxon>Fibrobacterota</taxon>
        <taxon>Fibrobacteria</taxon>
        <taxon>Fibrobacterales</taxon>
        <taxon>Fibrobacteraceae</taxon>
        <taxon>Hallerella</taxon>
    </lineage>
</organism>
<gene>
    <name evidence="10" type="ORF">BGX16_0312</name>
</gene>
<dbReference type="InterPro" id="IPR002912">
    <property type="entry name" value="ACT_dom"/>
</dbReference>
<proteinExistence type="inferred from homology"/>
<dbReference type="NCBIfam" id="TIGR00119">
    <property type="entry name" value="acolac_sm"/>
    <property type="match status" value="1"/>
</dbReference>
<sequence>MATFDKNASAHCLSLLVANRPGVLVRIALVFSRRGYNLDSLVVSPTLNPDFSRMNIVAHGNPEILVQIIKQLEKLVDVIQAKDHTGSTTVEKELALIKVKCKPEQRTEILQLCDHFKAVTIDMTETSMIIQITGNTDKIDAMKHLLDKFEVVEYIRTGKVIMLRGEDIT</sequence>
<dbReference type="GO" id="GO:0005829">
    <property type="term" value="C:cytosol"/>
    <property type="evidence" value="ECO:0007669"/>
    <property type="project" value="TreeGrafter"/>
</dbReference>
<keyword evidence="8" id="KW-0808">Transferase</keyword>
<dbReference type="CDD" id="cd04878">
    <property type="entry name" value="ACT_AHAS"/>
    <property type="match status" value="1"/>
</dbReference>
<dbReference type="NCBIfam" id="NF008864">
    <property type="entry name" value="PRK11895.1"/>
    <property type="match status" value="1"/>
</dbReference>
<dbReference type="PROSITE" id="PS51671">
    <property type="entry name" value="ACT"/>
    <property type="match status" value="1"/>
</dbReference>
<dbReference type="PANTHER" id="PTHR30239:SF0">
    <property type="entry name" value="ACETOLACTATE SYNTHASE SMALL SUBUNIT 1, CHLOROPLASTIC"/>
    <property type="match status" value="1"/>
</dbReference>
<evidence type="ECO:0000256" key="4">
    <source>
        <dbReference type="ARBA" id="ARBA00011744"/>
    </source>
</evidence>
<comment type="function">
    <text evidence="8">Catalyzes the conversion of 2 pyruvate molecules into acetolactate in the first common step of the biosynthetic pathway of the branched-amino acids such as leucine, isoleucine, and valine.</text>
</comment>
<dbReference type="InterPro" id="IPR039557">
    <property type="entry name" value="AHAS_ACT"/>
</dbReference>
<evidence type="ECO:0000313" key="10">
    <source>
        <dbReference type="EMBL" id="PJJ40392.1"/>
    </source>
</evidence>
<comment type="caution">
    <text evidence="10">The sequence shown here is derived from an EMBL/GenBank/DDBJ whole genome shotgun (WGS) entry which is preliminary data.</text>
</comment>
<accession>A0A2M9A3U7</accession>
<comment type="subunit">
    <text evidence="4 8">Dimer of large and small chains.</text>
</comment>
<keyword evidence="11" id="KW-1185">Reference proteome</keyword>
<evidence type="ECO:0000259" key="9">
    <source>
        <dbReference type="PROSITE" id="PS51671"/>
    </source>
</evidence>
<evidence type="ECO:0000256" key="8">
    <source>
        <dbReference type="RuleBase" id="RU368092"/>
    </source>
</evidence>
<dbReference type="EMBL" id="PGEX01000001">
    <property type="protein sequence ID" value="PJJ40392.1"/>
    <property type="molecule type" value="Genomic_DNA"/>
</dbReference>
<dbReference type="Gene3D" id="3.30.70.260">
    <property type="match status" value="1"/>
</dbReference>
<dbReference type="GO" id="GO:1990610">
    <property type="term" value="F:acetolactate synthase regulator activity"/>
    <property type="evidence" value="ECO:0007669"/>
    <property type="project" value="UniProtKB-UniRule"/>
</dbReference>
<comment type="catalytic activity">
    <reaction evidence="7 8">
        <text>2 pyruvate + H(+) = (2S)-2-acetolactate + CO2</text>
        <dbReference type="Rhea" id="RHEA:25249"/>
        <dbReference type="ChEBI" id="CHEBI:15361"/>
        <dbReference type="ChEBI" id="CHEBI:15378"/>
        <dbReference type="ChEBI" id="CHEBI:16526"/>
        <dbReference type="ChEBI" id="CHEBI:58476"/>
        <dbReference type="EC" id="2.2.1.6"/>
    </reaction>
</comment>
<comment type="pathway">
    <text evidence="1 8">Amino-acid biosynthesis; L-isoleucine biosynthesis; L-isoleucine from 2-oxobutanoate: step 1/4.</text>
</comment>
<dbReference type="SUPFAM" id="SSF55021">
    <property type="entry name" value="ACT-like"/>
    <property type="match status" value="2"/>
</dbReference>
<dbReference type="InterPro" id="IPR019455">
    <property type="entry name" value="Acetolactate_synth_ssu_C"/>
</dbReference>
<dbReference type="EC" id="2.2.1.6" evidence="8"/>
<dbReference type="GO" id="GO:0003984">
    <property type="term" value="F:acetolactate synthase activity"/>
    <property type="evidence" value="ECO:0007669"/>
    <property type="project" value="UniProtKB-UniRule"/>
</dbReference>
<evidence type="ECO:0000256" key="5">
    <source>
        <dbReference type="ARBA" id="ARBA00022605"/>
    </source>
</evidence>
<feature type="domain" description="ACT" evidence="9">
    <location>
        <begin position="12"/>
        <end position="86"/>
    </location>
</feature>
<dbReference type="Pfam" id="PF10369">
    <property type="entry name" value="ALS_ss_C"/>
    <property type="match status" value="1"/>
</dbReference>
<comment type="pathway">
    <text evidence="2 8">Amino-acid biosynthesis; L-valine biosynthesis; L-valine from pyruvate: step 1/4.</text>
</comment>
<evidence type="ECO:0000256" key="2">
    <source>
        <dbReference type="ARBA" id="ARBA00005025"/>
    </source>
</evidence>
<evidence type="ECO:0000313" key="11">
    <source>
        <dbReference type="Proteomes" id="UP000231134"/>
    </source>
</evidence>
<evidence type="ECO:0000256" key="3">
    <source>
        <dbReference type="ARBA" id="ARBA00006341"/>
    </source>
</evidence>
<dbReference type="PANTHER" id="PTHR30239">
    <property type="entry name" value="ACETOLACTATE SYNTHASE SMALL SUBUNIT"/>
    <property type="match status" value="1"/>
</dbReference>
<comment type="similarity">
    <text evidence="3 8">Belongs to the acetolactate synthase small subunit family.</text>
</comment>
<dbReference type="InterPro" id="IPR054480">
    <property type="entry name" value="AHAS_small-like_ACT"/>
</dbReference>
<evidence type="ECO:0000256" key="6">
    <source>
        <dbReference type="ARBA" id="ARBA00023304"/>
    </source>
</evidence>
<dbReference type="Proteomes" id="UP000231134">
    <property type="component" value="Unassembled WGS sequence"/>
</dbReference>
<keyword evidence="6 8" id="KW-0100">Branched-chain amino acid biosynthesis</keyword>
<evidence type="ECO:0000256" key="1">
    <source>
        <dbReference type="ARBA" id="ARBA00004974"/>
    </source>
</evidence>